<reference evidence="2" key="1">
    <citation type="journal article" date="2019" name="Int. J. Syst. Evol. Microbiol.">
        <title>The Global Catalogue of Microorganisms (GCM) 10K type strain sequencing project: providing services to taxonomists for standard genome sequencing and annotation.</title>
        <authorList>
            <consortium name="The Broad Institute Genomics Platform"/>
            <consortium name="The Broad Institute Genome Sequencing Center for Infectious Disease"/>
            <person name="Wu L."/>
            <person name="Ma J."/>
        </authorList>
    </citation>
    <scope>NUCLEOTIDE SEQUENCE [LARGE SCALE GENOMIC DNA]</scope>
    <source>
        <strain evidence="2">JCM 14303</strain>
    </source>
</reference>
<sequence>MNATLPARPYVGARTTAFPRAAARDLSAAAAPTPSAFPHPHPTACVRQAYVVLDGFNQPAPEQAELVVATEW</sequence>
<comment type="caution">
    <text evidence="1">The sequence shown here is derived from an EMBL/GenBank/DDBJ whole genome shotgun (WGS) entry which is preliminary data.</text>
</comment>
<protein>
    <submittedName>
        <fullName evidence="1">Uncharacterized protein</fullName>
    </submittedName>
</protein>
<evidence type="ECO:0000313" key="1">
    <source>
        <dbReference type="EMBL" id="GAA1510562.1"/>
    </source>
</evidence>
<keyword evidence="2" id="KW-1185">Reference proteome</keyword>
<dbReference type="EMBL" id="BAAANC010000001">
    <property type="protein sequence ID" value="GAA1510562.1"/>
    <property type="molecule type" value="Genomic_DNA"/>
</dbReference>
<proteinExistence type="predicted"/>
<dbReference type="Proteomes" id="UP001500363">
    <property type="component" value="Unassembled WGS sequence"/>
</dbReference>
<gene>
    <name evidence="1" type="ORF">GCM10009741_04550</name>
</gene>
<evidence type="ECO:0000313" key="2">
    <source>
        <dbReference type="Proteomes" id="UP001500363"/>
    </source>
</evidence>
<organism evidence="1 2">
    <name type="scientific">Kribbella lupini</name>
    <dbReference type="NCBI Taxonomy" id="291602"/>
    <lineage>
        <taxon>Bacteria</taxon>
        <taxon>Bacillati</taxon>
        <taxon>Actinomycetota</taxon>
        <taxon>Actinomycetes</taxon>
        <taxon>Propionibacteriales</taxon>
        <taxon>Kribbellaceae</taxon>
        <taxon>Kribbella</taxon>
    </lineage>
</organism>
<accession>A0ABP4KUE7</accession>
<name>A0ABP4KUE7_9ACTN</name>